<gene>
    <name evidence="2" type="ORF">IMSAGC017_02220</name>
    <name evidence="3" type="ORF">SAMN04489758_11019</name>
</gene>
<evidence type="ECO:0000313" key="3">
    <source>
        <dbReference type="EMBL" id="SET41873.1"/>
    </source>
</evidence>
<dbReference type="Proteomes" id="UP000490821">
    <property type="component" value="Unassembled WGS sequence"/>
</dbReference>
<dbReference type="RefSeq" id="WP_257606880.1">
    <property type="nucleotide sequence ID" value="NZ_BLMI01000272.1"/>
</dbReference>
<protein>
    <submittedName>
        <fullName evidence="3">Uncharacterized protein</fullName>
    </submittedName>
</protein>
<feature type="compositionally biased region" description="Low complexity" evidence="1">
    <location>
        <begin position="9"/>
        <end position="22"/>
    </location>
</feature>
<dbReference type="AlphaFoldDB" id="A0A1I0E9Z0"/>
<evidence type="ECO:0000256" key="1">
    <source>
        <dbReference type="SAM" id="MobiDB-lite"/>
    </source>
</evidence>
<reference evidence="3" key="1">
    <citation type="submission" date="2016-10" db="EMBL/GenBank/DDBJ databases">
        <authorList>
            <person name="de Groot N.N."/>
        </authorList>
    </citation>
    <scope>NUCLEOTIDE SEQUENCE [LARGE SCALE GENOMIC DNA]</scope>
    <source>
        <strain evidence="3">DSM 1551</strain>
    </source>
</reference>
<evidence type="ECO:0000313" key="5">
    <source>
        <dbReference type="Proteomes" id="UP000490821"/>
    </source>
</evidence>
<dbReference type="EMBL" id="BLMI01000272">
    <property type="protein sequence ID" value="GFI42173.1"/>
    <property type="molecule type" value="Genomic_DNA"/>
</dbReference>
<feature type="region of interest" description="Disordered" evidence="1">
    <location>
        <begin position="1"/>
        <end position="42"/>
    </location>
</feature>
<dbReference type="GeneID" id="78289840"/>
<evidence type="ECO:0000313" key="2">
    <source>
        <dbReference type="EMBL" id="GFI42173.1"/>
    </source>
</evidence>
<name>A0A1I0E9Z0_9FIRM</name>
<accession>A0A1I0E9Z0</accession>
<evidence type="ECO:0000313" key="4">
    <source>
        <dbReference type="Proteomes" id="UP000198558"/>
    </source>
</evidence>
<sequence>MSKSKREQQSNNQKANNQNAKDQLGDDNIVVSGNEQNSKMKA</sequence>
<organism evidence="3 4">
    <name type="scientific">Thomasclavelia cocleata</name>
    <dbReference type="NCBI Taxonomy" id="69824"/>
    <lineage>
        <taxon>Bacteria</taxon>
        <taxon>Bacillati</taxon>
        <taxon>Bacillota</taxon>
        <taxon>Erysipelotrichia</taxon>
        <taxon>Erysipelotrichales</taxon>
        <taxon>Coprobacillaceae</taxon>
        <taxon>Thomasclavelia</taxon>
    </lineage>
</organism>
<reference evidence="2 5" key="3">
    <citation type="journal article" date="2020" name="Microbiome">
        <title>Single-cell genomics of uncultured bacteria reveals dietary fiber responders in the mouse gut microbiota.</title>
        <authorList>
            <person name="Chijiiwa R."/>
            <person name="Hosokawa M."/>
            <person name="Kogawa M."/>
            <person name="Nishikawa Y."/>
            <person name="Ide K."/>
            <person name="Sakanashi C."/>
            <person name="Takahashi K."/>
            <person name="Takeyama H."/>
        </authorList>
    </citation>
    <scope>NUCLEOTIDE SEQUENCE [LARGE SCALE GENOMIC DNA]</scope>
    <source>
        <strain evidence="2">IMSAGC_017</strain>
    </source>
</reference>
<feature type="compositionally biased region" description="Polar residues" evidence="1">
    <location>
        <begin position="31"/>
        <end position="42"/>
    </location>
</feature>
<dbReference type="Proteomes" id="UP000198558">
    <property type="component" value="Unassembled WGS sequence"/>
</dbReference>
<reference evidence="4" key="2">
    <citation type="submission" date="2016-10" db="EMBL/GenBank/DDBJ databases">
        <authorList>
            <person name="Varghese N."/>
            <person name="Submissions S."/>
        </authorList>
    </citation>
    <scope>NUCLEOTIDE SEQUENCE [LARGE SCALE GENOMIC DNA]</scope>
    <source>
        <strain evidence="4">DSM 1551</strain>
    </source>
</reference>
<keyword evidence="4" id="KW-1185">Reference proteome</keyword>
<proteinExistence type="predicted"/>
<dbReference type="EMBL" id="FOIN01000010">
    <property type="protein sequence ID" value="SET41873.1"/>
    <property type="molecule type" value="Genomic_DNA"/>
</dbReference>